<dbReference type="InterPro" id="IPR012947">
    <property type="entry name" value="tRNA_SAD"/>
</dbReference>
<keyword evidence="6" id="KW-0067">ATP-binding</keyword>
<dbReference type="EMBL" id="MHJA01000017">
    <property type="protein sequence ID" value="OGY61056.1"/>
    <property type="molecule type" value="Genomic_DNA"/>
</dbReference>
<dbReference type="GO" id="GO:0004813">
    <property type="term" value="F:alanine-tRNA ligase activity"/>
    <property type="evidence" value="ECO:0007669"/>
    <property type="project" value="UniProtKB-EC"/>
</dbReference>
<name>A0A1G1ZAF9_9BACT</name>
<dbReference type="Gene3D" id="3.30.980.10">
    <property type="entry name" value="Threonyl-trna Synthetase, Chain A, domain 2"/>
    <property type="match status" value="1"/>
</dbReference>
<dbReference type="InterPro" id="IPR050058">
    <property type="entry name" value="Ala-tRNA_ligase"/>
</dbReference>
<comment type="similarity">
    <text evidence="1">Belongs to the class-II aminoacyl-tRNA synthetase family.</text>
</comment>
<evidence type="ECO:0000256" key="3">
    <source>
        <dbReference type="ARBA" id="ARBA00022555"/>
    </source>
</evidence>
<dbReference type="SUPFAM" id="SSF55186">
    <property type="entry name" value="ThrRS/AlaRS common domain"/>
    <property type="match status" value="1"/>
</dbReference>
<dbReference type="Gene3D" id="3.30.930.10">
    <property type="entry name" value="Bira Bifunctional Protein, Domain 2"/>
    <property type="match status" value="1"/>
</dbReference>
<dbReference type="GO" id="GO:0006419">
    <property type="term" value="P:alanyl-tRNA aminoacylation"/>
    <property type="evidence" value="ECO:0007669"/>
    <property type="project" value="InterPro"/>
</dbReference>
<dbReference type="GO" id="GO:0002161">
    <property type="term" value="F:aminoacyl-tRNA deacylase activity"/>
    <property type="evidence" value="ECO:0007669"/>
    <property type="project" value="TreeGrafter"/>
</dbReference>
<dbReference type="InterPro" id="IPR002318">
    <property type="entry name" value="Ala-tRNA-lgiase_IIc"/>
</dbReference>
<proteinExistence type="inferred from homology"/>
<dbReference type="PROSITE" id="PS50860">
    <property type="entry name" value="AA_TRNA_LIGASE_II_ALA"/>
    <property type="match status" value="1"/>
</dbReference>
<dbReference type="FunFam" id="3.30.980.10:FF:000004">
    <property type="entry name" value="Alanine--tRNA ligase, cytoplasmic"/>
    <property type="match status" value="1"/>
</dbReference>
<evidence type="ECO:0000313" key="12">
    <source>
        <dbReference type="Proteomes" id="UP000176544"/>
    </source>
</evidence>
<dbReference type="STRING" id="1797692.A3I33_00280"/>
<reference evidence="11 12" key="1">
    <citation type="journal article" date="2016" name="Nat. Commun.">
        <title>Thousands of microbial genomes shed light on interconnected biogeochemical processes in an aquifer system.</title>
        <authorList>
            <person name="Anantharaman K."/>
            <person name="Brown C.T."/>
            <person name="Hug L.A."/>
            <person name="Sharon I."/>
            <person name="Castelle C.J."/>
            <person name="Probst A.J."/>
            <person name="Thomas B.C."/>
            <person name="Singh A."/>
            <person name="Wilkins M.J."/>
            <person name="Karaoz U."/>
            <person name="Brodie E.L."/>
            <person name="Williams K.H."/>
            <person name="Hubbard S.S."/>
            <person name="Banfield J.F."/>
        </authorList>
    </citation>
    <scope>NUCLEOTIDE SEQUENCE [LARGE SCALE GENOMIC DNA]</scope>
</reference>
<protein>
    <recommendedName>
        <fullName evidence="2">alanine--tRNA ligase</fullName>
        <ecNumber evidence="2">6.1.1.7</ecNumber>
    </recommendedName>
</protein>
<dbReference type="CDD" id="cd00673">
    <property type="entry name" value="AlaRS_core"/>
    <property type="match status" value="1"/>
</dbReference>
<dbReference type="Pfam" id="PF07973">
    <property type="entry name" value="tRNA_SAD"/>
    <property type="match status" value="1"/>
</dbReference>
<keyword evidence="8" id="KW-0648">Protein biosynthesis</keyword>
<dbReference type="InterPro" id="IPR018165">
    <property type="entry name" value="Ala-tRNA-synth_IIc_core"/>
</dbReference>
<dbReference type="EC" id="6.1.1.7" evidence="2"/>
<keyword evidence="3" id="KW-0820">tRNA-binding</keyword>
<dbReference type="InterPro" id="IPR045864">
    <property type="entry name" value="aa-tRNA-synth_II/BPL/LPL"/>
</dbReference>
<dbReference type="Pfam" id="PF01411">
    <property type="entry name" value="tRNA-synt_2c"/>
    <property type="match status" value="1"/>
</dbReference>
<sequence>MTSEEVRSKYLEFFKERGHVVIPSSALLPKDDPTTLLTGSGMQPLVPYLMGREHEKGERLVDSQKCFRAEDIEEVGDNRHTTFFEMLGNWSLGDYFKKEQLPWFFEFLTDIVGIDPKKLYVTVFAGDEETSIPRDDESVEIWKKLFSGKGIEAEAVELLNNTDASEKGMQNGRIFYYDANKNWWSRKGTPNAMPAGEIGGPDSEVFYEFADVKHDESFGKNCHPNCDCGRFLEIGNSVFMEYLKNEDGTFSPLPQKNVDFGGGLERITAASIDKNDVFATDLFAPIMNKVEELKPGLNDSVKRVFADHLRGATFLIADGVVPSNKEDGYILRRILRRVIAYQIAHDVHPDLFIEVIPLISNKFKEIYPEVGNSSEIVAVMETEKQKFKAALNKGLNELSKYDKLTAAHAFRLYESYGLPFELTKEFAPKGAADDLNKKDFEKELEKHREVSRAGAGRKFGGHGLILDTGELKAGNEEELRKVTRLHTATHLMQAAIKEVLGEAVRQRGSDITVERTRFDFAFPRKVTREELDQIEVRVNEIVEKNLPFRMVEMPLDEAKKSGALYVEGANYPQTVKVYYSGETLENAFSKEICGGPHVTSTGEVGKFKIGKEEAVSGGVRRVRGNIE</sequence>
<dbReference type="AlphaFoldDB" id="A0A1G1ZAF9"/>
<comment type="caution">
    <text evidence="11">The sequence shown here is derived from an EMBL/GenBank/DDBJ whole genome shotgun (WGS) entry which is preliminary data.</text>
</comment>
<dbReference type="InterPro" id="IPR018162">
    <property type="entry name" value="Ala-tRNA-ligase_IIc_anticod-bd"/>
</dbReference>
<evidence type="ECO:0000256" key="9">
    <source>
        <dbReference type="ARBA" id="ARBA00023146"/>
    </source>
</evidence>
<dbReference type="NCBIfam" id="NF002436">
    <property type="entry name" value="PRK01584.1"/>
    <property type="match status" value="1"/>
</dbReference>
<dbReference type="GO" id="GO:0005829">
    <property type="term" value="C:cytosol"/>
    <property type="evidence" value="ECO:0007669"/>
    <property type="project" value="TreeGrafter"/>
</dbReference>
<gene>
    <name evidence="11" type="ORF">A3I33_00280</name>
</gene>
<dbReference type="SMART" id="SM00863">
    <property type="entry name" value="tRNA_SAD"/>
    <property type="match status" value="1"/>
</dbReference>
<organism evidence="11 12">
    <name type="scientific">Candidatus Colwellbacteria bacterium RIFCSPLOWO2_02_FULL_45_11</name>
    <dbReference type="NCBI Taxonomy" id="1797692"/>
    <lineage>
        <taxon>Bacteria</taxon>
        <taxon>Candidatus Colwelliibacteriota</taxon>
    </lineage>
</organism>
<feature type="domain" description="Alanyl-transfer RNA synthetases family profile" evidence="10">
    <location>
        <begin position="1"/>
        <end position="622"/>
    </location>
</feature>
<dbReference type="SUPFAM" id="SSF55681">
    <property type="entry name" value="Class II aaRS and biotin synthetases"/>
    <property type="match status" value="1"/>
</dbReference>
<dbReference type="GO" id="GO:0005524">
    <property type="term" value="F:ATP binding"/>
    <property type="evidence" value="ECO:0007669"/>
    <property type="project" value="UniProtKB-KW"/>
</dbReference>
<dbReference type="PANTHER" id="PTHR11777">
    <property type="entry name" value="ALANYL-TRNA SYNTHETASE"/>
    <property type="match status" value="1"/>
</dbReference>
<dbReference type="GO" id="GO:0000049">
    <property type="term" value="F:tRNA binding"/>
    <property type="evidence" value="ECO:0007669"/>
    <property type="project" value="UniProtKB-KW"/>
</dbReference>
<dbReference type="PANTHER" id="PTHR11777:SF9">
    <property type="entry name" value="ALANINE--TRNA LIGASE, CYTOPLASMIC"/>
    <property type="match status" value="1"/>
</dbReference>
<dbReference type="SUPFAM" id="SSF101353">
    <property type="entry name" value="Putative anticodon-binding domain of alanyl-tRNA synthetase (AlaRS)"/>
    <property type="match status" value="1"/>
</dbReference>
<dbReference type="InterPro" id="IPR018164">
    <property type="entry name" value="Ala-tRNA-synth_IIc_N"/>
</dbReference>
<evidence type="ECO:0000256" key="1">
    <source>
        <dbReference type="ARBA" id="ARBA00008226"/>
    </source>
</evidence>
<dbReference type="InterPro" id="IPR018163">
    <property type="entry name" value="Thr/Ala-tRNA-synth_IIc_edit"/>
</dbReference>
<evidence type="ECO:0000256" key="5">
    <source>
        <dbReference type="ARBA" id="ARBA00022741"/>
    </source>
</evidence>
<evidence type="ECO:0000256" key="6">
    <source>
        <dbReference type="ARBA" id="ARBA00022840"/>
    </source>
</evidence>
<keyword evidence="9" id="KW-0030">Aminoacyl-tRNA synthetase</keyword>
<dbReference type="Gene3D" id="3.30.54.20">
    <property type="match status" value="1"/>
</dbReference>
<evidence type="ECO:0000313" key="11">
    <source>
        <dbReference type="EMBL" id="OGY61056.1"/>
    </source>
</evidence>
<evidence type="ECO:0000259" key="10">
    <source>
        <dbReference type="PROSITE" id="PS50860"/>
    </source>
</evidence>
<evidence type="ECO:0000256" key="8">
    <source>
        <dbReference type="ARBA" id="ARBA00022917"/>
    </source>
</evidence>
<evidence type="ECO:0000256" key="7">
    <source>
        <dbReference type="ARBA" id="ARBA00022884"/>
    </source>
</evidence>
<dbReference type="Proteomes" id="UP000176544">
    <property type="component" value="Unassembled WGS sequence"/>
</dbReference>
<accession>A0A1G1ZAF9</accession>
<keyword evidence="5" id="KW-0547">Nucleotide-binding</keyword>
<dbReference type="PRINTS" id="PR00980">
    <property type="entry name" value="TRNASYNTHALA"/>
</dbReference>
<keyword evidence="4" id="KW-0436">Ligase</keyword>
<keyword evidence="7" id="KW-0694">RNA-binding</keyword>
<evidence type="ECO:0000256" key="2">
    <source>
        <dbReference type="ARBA" id="ARBA00013168"/>
    </source>
</evidence>
<evidence type="ECO:0000256" key="4">
    <source>
        <dbReference type="ARBA" id="ARBA00022598"/>
    </source>
</evidence>